<feature type="region of interest" description="Disordered" evidence="5">
    <location>
        <begin position="299"/>
        <end position="329"/>
    </location>
</feature>
<comment type="function">
    <text evidence="2">The N-terminal domain binds to adenylyl cyclase, thereby enabling adenylyl cyclase to be activated by upstream regulatory signals, such as Ras. The C-terminal domain is required for normal cellular morphology and growth control.</text>
</comment>
<feature type="compositionally biased region" description="Low complexity" evidence="5">
    <location>
        <begin position="367"/>
        <end position="380"/>
    </location>
</feature>
<dbReference type="Gene3D" id="1.25.40.330">
    <property type="entry name" value="Adenylate cyclase-associated CAP, N-terminal domain"/>
    <property type="match status" value="1"/>
</dbReference>
<feature type="compositionally biased region" description="Basic and acidic residues" evidence="5">
    <location>
        <begin position="73"/>
        <end position="84"/>
    </location>
</feature>
<dbReference type="InterPro" id="IPR013992">
    <property type="entry name" value="Adenylate_cyclase-assoc_CAP_N"/>
</dbReference>
<feature type="compositionally biased region" description="Basic residues" evidence="5">
    <location>
        <begin position="385"/>
        <end position="397"/>
    </location>
</feature>
<dbReference type="InterPro" id="IPR017901">
    <property type="entry name" value="C-CAP_CF_C-like"/>
</dbReference>
<dbReference type="FunFam" id="1.25.40.330:FF:000001">
    <property type="entry name" value="Adenylyl cyclase-associated protein"/>
    <property type="match status" value="1"/>
</dbReference>
<dbReference type="InterPro" id="IPR018106">
    <property type="entry name" value="CAP_CS_N"/>
</dbReference>
<dbReference type="InterPro" id="IPR016098">
    <property type="entry name" value="CAP/MinC_C"/>
</dbReference>
<evidence type="ECO:0000256" key="2">
    <source>
        <dbReference type="ARBA" id="ARBA00054756"/>
    </source>
</evidence>
<comment type="caution">
    <text evidence="7">The sequence shown here is derived from an EMBL/GenBank/DDBJ whole genome shotgun (WGS) entry which is preliminary data.</text>
</comment>
<dbReference type="SUPFAM" id="SSF69340">
    <property type="entry name" value="C-terminal domain of adenylylcyclase associated protein"/>
    <property type="match status" value="1"/>
</dbReference>
<comment type="similarity">
    <text evidence="1 4">Belongs to the CAP family.</text>
</comment>
<dbReference type="GO" id="GO:0019933">
    <property type="term" value="P:cAMP-mediated signaling"/>
    <property type="evidence" value="ECO:0007669"/>
    <property type="project" value="TreeGrafter"/>
</dbReference>
<name>A0AAN8A9P4_9SACH</name>
<dbReference type="FunFam" id="2.160.20.70:FF:000008">
    <property type="entry name" value="Adenylyl cyclase-associated protein"/>
    <property type="match status" value="1"/>
</dbReference>
<dbReference type="GO" id="GO:0003779">
    <property type="term" value="F:actin binding"/>
    <property type="evidence" value="ECO:0007669"/>
    <property type="project" value="InterPro"/>
</dbReference>
<dbReference type="InterPro" id="IPR006599">
    <property type="entry name" value="CARP_motif"/>
</dbReference>
<evidence type="ECO:0000256" key="1">
    <source>
        <dbReference type="ARBA" id="ARBA00007659"/>
    </source>
</evidence>
<dbReference type="InterPro" id="IPR053950">
    <property type="entry name" value="CAP_N"/>
</dbReference>
<dbReference type="InterPro" id="IPR013912">
    <property type="entry name" value="Adenylate_cyclase-assoc_CAP_C"/>
</dbReference>
<dbReference type="PANTHER" id="PTHR10652:SF0">
    <property type="entry name" value="ADENYLYL CYCLASE-ASSOCIATED PROTEIN"/>
    <property type="match status" value="1"/>
</dbReference>
<evidence type="ECO:0000313" key="8">
    <source>
        <dbReference type="Proteomes" id="UP001306508"/>
    </source>
</evidence>
<evidence type="ECO:0000256" key="3">
    <source>
        <dbReference type="ARBA" id="ARBA00072052"/>
    </source>
</evidence>
<evidence type="ECO:0000259" key="6">
    <source>
        <dbReference type="PROSITE" id="PS51329"/>
    </source>
</evidence>
<feature type="region of interest" description="Disordered" evidence="5">
    <location>
        <begin position="49"/>
        <end position="84"/>
    </location>
</feature>
<proteinExistence type="inferred from homology"/>
<dbReference type="PROSITE" id="PS01088">
    <property type="entry name" value="CAP_1"/>
    <property type="match status" value="1"/>
</dbReference>
<dbReference type="SMART" id="SM00673">
    <property type="entry name" value="CARP"/>
    <property type="match status" value="2"/>
</dbReference>
<dbReference type="Proteomes" id="UP001306508">
    <property type="component" value="Unassembled WGS sequence"/>
</dbReference>
<reference evidence="8" key="1">
    <citation type="submission" date="2023-07" db="EMBL/GenBank/DDBJ databases">
        <title>A draft genome of Kazachstania heterogenica Y-27499.</title>
        <authorList>
            <person name="Donic C."/>
            <person name="Kralova J.S."/>
            <person name="Fidel L."/>
            <person name="Ben-Dor S."/>
            <person name="Jung S."/>
        </authorList>
    </citation>
    <scope>NUCLEOTIDE SEQUENCE [LARGE SCALE GENOMIC DNA]</scope>
    <source>
        <strain evidence="8">Y27499</strain>
    </source>
</reference>
<feature type="compositionally biased region" description="Basic and acidic residues" evidence="5">
    <location>
        <begin position="349"/>
        <end position="362"/>
    </location>
</feature>
<dbReference type="InterPro" id="IPR036222">
    <property type="entry name" value="CAP_N_sf"/>
</dbReference>
<feature type="compositionally biased region" description="Low complexity" evidence="5">
    <location>
        <begin position="53"/>
        <end position="67"/>
    </location>
</feature>
<dbReference type="InterPro" id="IPR001837">
    <property type="entry name" value="Adenylate_cyclase-assoc_CAP"/>
</dbReference>
<dbReference type="GO" id="GO:0007015">
    <property type="term" value="P:actin filament organization"/>
    <property type="evidence" value="ECO:0007669"/>
    <property type="project" value="TreeGrafter"/>
</dbReference>
<dbReference type="Pfam" id="PF21938">
    <property type="entry name" value="CAP_N"/>
    <property type="match status" value="1"/>
</dbReference>
<dbReference type="Pfam" id="PF01213">
    <property type="entry name" value="CAP_N-CM"/>
    <property type="match status" value="1"/>
</dbReference>
<feature type="domain" description="C-CAP/cofactor C-like" evidence="6">
    <location>
        <begin position="397"/>
        <end position="535"/>
    </location>
</feature>
<dbReference type="InterPro" id="IPR028417">
    <property type="entry name" value="CAP_CS_C"/>
</dbReference>
<organism evidence="7 8">
    <name type="scientific">Arxiozyma heterogenica</name>
    <dbReference type="NCBI Taxonomy" id="278026"/>
    <lineage>
        <taxon>Eukaryota</taxon>
        <taxon>Fungi</taxon>
        <taxon>Dikarya</taxon>
        <taxon>Ascomycota</taxon>
        <taxon>Saccharomycotina</taxon>
        <taxon>Saccharomycetes</taxon>
        <taxon>Saccharomycetales</taxon>
        <taxon>Saccharomycetaceae</taxon>
        <taxon>Arxiozyma</taxon>
    </lineage>
</organism>
<dbReference type="PROSITE" id="PS51329">
    <property type="entry name" value="C_CAP_COFACTOR_C"/>
    <property type="match status" value="1"/>
</dbReference>
<dbReference type="SUPFAM" id="SSF101278">
    <property type="entry name" value="N-terminal domain of adenylylcyclase associated protein, CAP"/>
    <property type="match status" value="1"/>
</dbReference>
<keyword evidence="8" id="KW-1185">Reference proteome</keyword>
<protein>
    <recommendedName>
        <fullName evidence="3 4">Adenylyl cyclase-associated protein</fullName>
    </recommendedName>
</protein>
<gene>
    <name evidence="7" type="ORF">RI543_000911</name>
</gene>
<evidence type="ECO:0000256" key="4">
    <source>
        <dbReference type="RuleBase" id="RU000647"/>
    </source>
</evidence>
<accession>A0AAN8A9P4</accession>
<sequence>MPDQGKFAIQGFNLVKLLKRLEDATARLEDVTLYQEGYIQSKIEERTHAAKNTTSDDSTPVSDSNSSCVGVSKETKKQEDRDANVLEPTIKEIDEETPKSVLEFEAFLSENIDKLLNISEKIDPLLLESIKLFKKSFLVQLDLINLAVKAQQPDYSSPEFMNIVKQINENITSITELKDKNRQSLVFSYLNAVVEGALVLSWFAIPTPLSFISDIKDAAQFWTNKVLKEFKANDPNSAEWVTTFLKLFDNLKVYVKEYHTTGLKWNNTPSAIDFKEAVAQMQSISSSNVPVAVVTDAPAAAASAPPPPPAPPASVFEVKTNDSESASSGGMDAVFAELNQGEDITKGLKKVDKSQQTHKNPELRAGSTVPGSSSTTTKSGVPPPKPKKPSTLKTKKPPRKELIGNKWFIENYDSQPNEGEPILVEANKDESVFIGKCSNVFIQIKGKVNAISLSETEKCSLLLESCISGLDIVKSNKFGVQVENFLPQISIDKSDNGSIYLSKESLNTEIFTSCSTTINVNLPVGEDDDFVEFPIPEQLKHTFSNGKLTSSVFEHMG</sequence>
<evidence type="ECO:0000256" key="5">
    <source>
        <dbReference type="SAM" id="MobiDB-lite"/>
    </source>
</evidence>
<dbReference type="Gene3D" id="2.160.20.70">
    <property type="match status" value="1"/>
</dbReference>
<dbReference type="Pfam" id="PF08603">
    <property type="entry name" value="CAP_C"/>
    <property type="match status" value="1"/>
</dbReference>
<feature type="region of interest" description="Disordered" evidence="5">
    <location>
        <begin position="349"/>
        <end position="397"/>
    </location>
</feature>
<dbReference type="EMBL" id="JAWIZZ010000031">
    <property type="protein sequence ID" value="KAK5781725.1"/>
    <property type="molecule type" value="Genomic_DNA"/>
</dbReference>
<dbReference type="GO" id="GO:0008179">
    <property type="term" value="F:adenylate cyclase binding"/>
    <property type="evidence" value="ECO:0007669"/>
    <property type="project" value="TreeGrafter"/>
</dbReference>
<dbReference type="PROSITE" id="PS01089">
    <property type="entry name" value="CAP_2"/>
    <property type="match status" value="1"/>
</dbReference>
<dbReference type="InterPro" id="IPR036223">
    <property type="entry name" value="CAP_C_sf"/>
</dbReference>
<dbReference type="PANTHER" id="PTHR10652">
    <property type="entry name" value="ADENYLYL CYCLASE-ASSOCIATED PROTEIN"/>
    <property type="match status" value="1"/>
</dbReference>
<evidence type="ECO:0000313" key="7">
    <source>
        <dbReference type="EMBL" id="KAK5781725.1"/>
    </source>
</evidence>
<dbReference type="AlphaFoldDB" id="A0AAN8A9P4"/>
<dbReference type="GO" id="GO:0005737">
    <property type="term" value="C:cytoplasm"/>
    <property type="evidence" value="ECO:0007669"/>
    <property type="project" value="TreeGrafter"/>
</dbReference>